<dbReference type="Proteomes" id="UP000253383">
    <property type="component" value="Unassembled WGS sequence"/>
</dbReference>
<accession>A0A368JRK3</accession>
<dbReference type="AlphaFoldDB" id="A0A368JRK3"/>
<dbReference type="EMBL" id="QOWE01000005">
    <property type="protein sequence ID" value="RCR70102.1"/>
    <property type="molecule type" value="Genomic_DNA"/>
</dbReference>
<proteinExistence type="predicted"/>
<protein>
    <submittedName>
        <fullName evidence="1">Uncharacterized protein</fullName>
    </submittedName>
</protein>
<evidence type="ECO:0000313" key="2">
    <source>
        <dbReference type="Proteomes" id="UP000253383"/>
    </source>
</evidence>
<comment type="caution">
    <text evidence="1">The sequence shown here is derived from an EMBL/GenBank/DDBJ whole genome shotgun (WGS) entry which is preliminary data.</text>
</comment>
<reference evidence="1 2" key="1">
    <citation type="submission" date="2018-07" db="EMBL/GenBank/DDBJ databases">
        <title>Genome analysis of Larkinella rosea.</title>
        <authorList>
            <person name="Zhou Z."/>
            <person name="Wang G."/>
        </authorList>
    </citation>
    <scope>NUCLEOTIDE SEQUENCE [LARGE SCALE GENOMIC DNA]</scope>
    <source>
        <strain evidence="2">zzj9</strain>
    </source>
</reference>
<name>A0A368JRK3_9BACT</name>
<dbReference type="RefSeq" id="WP_114405268.1">
    <property type="nucleotide sequence ID" value="NZ_QOWE01000005.1"/>
</dbReference>
<gene>
    <name evidence="1" type="ORF">DUE52_06980</name>
</gene>
<organism evidence="1 2">
    <name type="scientific">Larkinella punicea</name>
    <dbReference type="NCBI Taxonomy" id="2315727"/>
    <lineage>
        <taxon>Bacteria</taxon>
        <taxon>Pseudomonadati</taxon>
        <taxon>Bacteroidota</taxon>
        <taxon>Cytophagia</taxon>
        <taxon>Cytophagales</taxon>
        <taxon>Spirosomataceae</taxon>
        <taxon>Larkinella</taxon>
    </lineage>
</organism>
<evidence type="ECO:0000313" key="1">
    <source>
        <dbReference type="EMBL" id="RCR70102.1"/>
    </source>
</evidence>
<dbReference type="OrthoDB" id="954579at2"/>
<sequence length="133" mass="15482">MKTASYESIKADQAWITVTQHLQRRNQLISDGITFLEKHPADHILTGRLVVIQYHLRATVRRLMEETSATRSPASLKQQIKRQWLMVHQLNFLLRQIDDELSKMGFNSPVFRSWMSAKLNRFSYKAPTGLSLN</sequence>
<keyword evidence="2" id="KW-1185">Reference proteome</keyword>